<dbReference type="RefSeq" id="WP_166397029.1">
    <property type="nucleotide sequence ID" value="NZ_CP045121.1"/>
</dbReference>
<protein>
    <submittedName>
        <fullName evidence="1">Uncharacterized protein</fullName>
    </submittedName>
</protein>
<proteinExistence type="predicted"/>
<keyword evidence="2" id="KW-1185">Reference proteome</keyword>
<accession>A0A6G8PYU3</accession>
<dbReference type="Proteomes" id="UP000502706">
    <property type="component" value="Chromosome"/>
</dbReference>
<dbReference type="KEGG" id="rmar:GBA65_13550"/>
<evidence type="ECO:0000313" key="2">
    <source>
        <dbReference type="Proteomes" id="UP000502706"/>
    </source>
</evidence>
<name>A0A6G8PYU3_9ACTN</name>
<reference evidence="1 2" key="1">
    <citation type="submission" date="2019-10" db="EMBL/GenBank/DDBJ databases">
        <title>Rubrobacter sp nov SCSIO 52915 isolated from a deep-sea sediment in the South China Sea.</title>
        <authorList>
            <person name="Chen R.W."/>
        </authorList>
    </citation>
    <scope>NUCLEOTIDE SEQUENCE [LARGE SCALE GENOMIC DNA]</scope>
    <source>
        <strain evidence="1 2">SCSIO 52915</strain>
    </source>
</reference>
<dbReference type="AlphaFoldDB" id="A0A6G8PYU3"/>
<dbReference type="EMBL" id="CP045121">
    <property type="protein sequence ID" value="QIN79366.1"/>
    <property type="molecule type" value="Genomic_DNA"/>
</dbReference>
<sequence length="119" mass="11882">MEANSAGTALNQTVGQLQGGILRLGIGSAIPVIATWEQTLSASGVPELTPVAQNLSTLRNHLANPNFDPNQVGQLLATLGGQVQAIAATPYGLPIAAPLTQLGLLLSTGGGTLMGQSGG</sequence>
<evidence type="ECO:0000313" key="1">
    <source>
        <dbReference type="EMBL" id="QIN79366.1"/>
    </source>
</evidence>
<organism evidence="1 2">
    <name type="scientific">Rubrobacter marinus</name>
    <dbReference type="NCBI Taxonomy" id="2653852"/>
    <lineage>
        <taxon>Bacteria</taxon>
        <taxon>Bacillati</taxon>
        <taxon>Actinomycetota</taxon>
        <taxon>Rubrobacteria</taxon>
        <taxon>Rubrobacterales</taxon>
        <taxon>Rubrobacteraceae</taxon>
        <taxon>Rubrobacter</taxon>
    </lineage>
</organism>
<gene>
    <name evidence="1" type="ORF">GBA65_13550</name>
</gene>